<organism evidence="7">
    <name type="scientific">marine metagenome</name>
    <dbReference type="NCBI Taxonomy" id="408172"/>
    <lineage>
        <taxon>unclassified sequences</taxon>
        <taxon>metagenomes</taxon>
        <taxon>ecological metagenomes</taxon>
    </lineage>
</organism>
<evidence type="ECO:0000256" key="2">
    <source>
        <dbReference type="ARBA" id="ARBA00022723"/>
    </source>
</evidence>
<keyword evidence="3" id="KW-0408">Iron</keyword>
<evidence type="ECO:0000256" key="4">
    <source>
        <dbReference type="ARBA" id="ARBA00023014"/>
    </source>
</evidence>
<dbReference type="InterPro" id="IPR007197">
    <property type="entry name" value="rSAM"/>
</dbReference>
<dbReference type="GO" id="GO:0046872">
    <property type="term" value="F:metal ion binding"/>
    <property type="evidence" value="ECO:0007669"/>
    <property type="project" value="UniProtKB-KW"/>
</dbReference>
<dbReference type="InterPro" id="IPR013785">
    <property type="entry name" value="Aldolase_TIM"/>
</dbReference>
<dbReference type="InterPro" id="IPR050377">
    <property type="entry name" value="Radical_SAM_PqqE_MftC-like"/>
</dbReference>
<dbReference type="InterPro" id="IPR023885">
    <property type="entry name" value="4Fe4S-binding_SPASM_dom"/>
</dbReference>
<feature type="non-terminal residue" evidence="7">
    <location>
        <position position="299"/>
    </location>
</feature>
<name>A0A382JB23_9ZZZZ</name>
<dbReference type="Pfam" id="PF13186">
    <property type="entry name" value="SPASM"/>
    <property type="match status" value="1"/>
</dbReference>
<sequence>MDQQNSSPPKFFDPVILRKSAIVDDGFALNSSFLPLPSIVELSASGTCNRTCSFCPRSDPNYPDVEKFMTLDLTKILSSQLSAIDFSGLVIFSGFVEPLLDKNIFEHVAVIRKYLPEARIEIVTNGDVLDEKRLRRLFESGLSTLLISVYDGKAEADRFEKMCKDVGLQNNQFVIRNRYLPEEQDFGITMNNRAGMMDNTVFKRPSLSNPLAKPCFYPSYNFFMDYLGDVLLCPHDWGKKMVVGNLYEKNFLEIWFSKLLMTARHRLYQEDRNFKPCNVCDVEGSLMGKKHAEAWNELK</sequence>
<dbReference type="SFLD" id="SFLDS00029">
    <property type="entry name" value="Radical_SAM"/>
    <property type="match status" value="1"/>
</dbReference>
<proteinExistence type="predicted"/>
<dbReference type="GO" id="GO:0003824">
    <property type="term" value="F:catalytic activity"/>
    <property type="evidence" value="ECO:0007669"/>
    <property type="project" value="InterPro"/>
</dbReference>
<evidence type="ECO:0000259" key="6">
    <source>
        <dbReference type="Pfam" id="PF13186"/>
    </source>
</evidence>
<keyword evidence="1" id="KW-0949">S-adenosyl-L-methionine</keyword>
<gene>
    <name evidence="7" type="ORF">METZ01_LOCUS261157</name>
</gene>
<evidence type="ECO:0000256" key="3">
    <source>
        <dbReference type="ARBA" id="ARBA00023004"/>
    </source>
</evidence>
<accession>A0A382JB23</accession>
<feature type="domain" description="Radical SAM core" evidence="5">
    <location>
        <begin position="45"/>
        <end position="163"/>
    </location>
</feature>
<evidence type="ECO:0000259" key="5">
    <source>
        <dbReference type="Pfam" id="PF04055"/>
    </source>
</evidence>
<dbReference type="Gene3D" id="3.20.20.70">
    <property type="entry name" value="Aldolase class I"/>
    <property type="match status" value="1"/>
</dbReference>
<dbReference type="Pfam" id="PF04055">
    <property type="entry name" value="Radical_SAM"/>
    <property type="match status" value="1"/>
</dbReference>
<dbReference type="SFLD" id="SFLDG01067">
    <property type="entry name" value="SPASM/twitch_domain_containing"/>
    <property type="match status" value="1"/>
</dbReference>
<dbReference type="PANTHER" id="PTHR11228">
    <property type="entry name" value="RADICAL SAM DOMAIN PROTEIN"/>
    <property type="match status" value="1"/>
</dbReference>
<feature type="domain" description="4Fe4S-binding SPASM" evidence="6">
    <location>
        <begin position="215"/>
        <end position="281"/>
    </location>
</feature>
<dbReference type="InterPro" id="IPR058240">
    <property type="entry name" value="rSAM_sf"/>
</dbReference>
<dbReference type="AlphaFoldDB" id="A0A382JB23"/>
<keyword evidence="2" id="KW-0479">Metal-binding</keyword>
<dbReference type="GO" id="GO:0051536">
    <property type="term" value="F:iron-sulfur cluster binding"/>
    <property type="evidence" value="ECO:0007669"/>
    <property type="project" value="UniProtKB-KW"/>
</dbReference>
<dbReference type="CDD" id="cd21109">
    <property type="entry name" value="SPASM"/>
    <property type="match status" value="1"/>
</dbReference>
<evidence type="ECO:0000256" key="1">
    <source>
        <dbReference type="ARBA" id="ARBA00022691"/>
    </source>
</evidence>
<evidence type="ECO:0008006" key="8">
    <source>
        <dbReference type="Google" id="ProtNLM"/>
    </source>
</evidence>
<keyword evidence="4" id="KW-0411">Iron-sulfur</keyword>
<protein>
    <recommendedName>
        <fullName evidence="8">4Fe4S-binding SPASM domain-containing protein</fullName>
    </recommendedName>
</protein>
<dbReference type="SUPFAM" id="SSF102114">
    <property type="entry name" value="Radical SAM enzymes"/>
    <property type="match status" value="1"/>
</dbReference>
<evidence type="ECO:0000313" key="7">
    <source>
        <dbReference type="EMBL" id="SVC08303.1"/>
    </source>
</evidence>
<dbReference type="PANTHER" id="PTHR11228:SF7">
    <property type="entry name" value="PQQA PEPTIDE CYCLASE"/>
    <property type="match status" value="1"/>
</dbReference>
<dbReference type="CDD" id="cd01335">
    <property type="entry name" value="Radical_SAM"/>
    <property type="match status" value="1"/>
</dbReference>
<reference evidence="7" key="1">
    <citation type="submission" date="2018-05" db="EMBL/GenBank/DDBJ databases">
        <authorList>
            <person name="Lanie J.A."/>
            <person name="Ng W.-L."/>
            <person name="Kazmierczak K.M."/>
            <person name="Andrzejewski T.M."/>
            <person name="Davidsen T.M."/>
            <person name="Wayne K.J."/>
            <person name="Tettelin H."/>
            <person name="Glass J.I."/>
            <person name="Rusch D."/>
            <person name="Podicherti R."/>
            <person name="Tsui H.-C.T."/>
            <person name="Winkler M.E."/>
        </authorList>
    </citation>
    <scope>NUCLEOTIDE SEQUENCE</scope>
</reference>
<dbReference type="EMBL" id="UINC01072567">
    <property type="protein sequence ID" value="SVC08303.1"/>
    <property type="molecule type" value="Genomic_DNA"/>
</dbReference>